<reference evidence="9 10" key="1">
    <citation type="journal article" date="2003" name="Proc. Natl. Acad. Sci. U.S.A.">
        <title>Complete genome sequence of the marine planctomycete Pirellula sp. strain 1.</title>
        <authorList>
            <person name="Gloeckner F.O."/>
            <person name="Kube M."/>
            <person name="Bauer M."/>
            <person name="Teeling H."/>
            <person name="Lombardot T."/>
            <person name="Ludwig W."/>
            <person name="Gade D."/>
            <person name="Beck A."/>
            <person name="Borzym K."/>
            <person name="Heitmann K."/>
            <person name="Rabus R."/>
            <person name="Schlesner H."/>
            <person name="Amann R."/>
            <person name="Reinhardt R."/>
        </authorList>
    </citation>
    <scope>NUCLEOTIDE SEQUENCE [LARGE SCALE GENOMIC DNA]</scope>
    <source>
        <strain evidence="10">DSM 10527 / NCIMB 13988 / SH1</strain>
    </source>
</reference>
<dbReference type="OrthoDB" id="9801717at2"/>
<dbReference type="Pfam" id="PF13495">
    <property type="entry name" value="Phage_int_SAM_4"/>
    <property type="match status" value="1"/>
</dbReference>
<dbReference type="Gene3D" id="1.10.443.10">
    <property type="entry name" value="Intergrase catalytic core"/>
    <property type="match status" value="1"/>
</dbReference>
<dbReference type="KEGG" id="rba:RB3999"/>
<organism evidence="9 10">
    <name type="scientific">Rhodopirellula baltica (strain DSM 10527 / NCIMB 13988 / SH1)</name>
    <dbReference type="NCBI Taxonomy" id="243090"/>
    <lineage>
        <taxon>Bacteria</taxon>
        <taxon>Pseudomonadati</taxon>
        <taxon>Planctomycetota</taxon>
        <taxon>Planctomycetia</taxon>
        <taxon>Pirellulales</taxon>
        <taxon>Pirellulaceae</taxon>
        <taxon>Rhodopirellula</taxon>
    </lineage>
</organism>
<keyword evidence="4" id="KW-0233">DNA recombination</keyword>
<keyword evidence="10" id="KW-1185">Reference proteome</keyword>
<keyword evidence="2" id="KW-0229">DNA integration</keyword>
<dbReference type="EnsemblBacteria" id="CAD73535">
    <property type="protein sequence ID" value="CAD73535"/>
    <property type="gene ID" value="RB3999"/>
</dbReference>
<dbReference type="PATRIC" id="fig|243090.15.peg.1865"/>
<evidence type="ECO:0000259" key="7">
    <source>
        <dbReference type="PROSITE" id="PS51898"/>
    </source>
</evidence>
<dbReference type="PANTHER" id="PTHR30349">
    <property type="entry name" value="PHAGE INTEGRASE-RELATED"/>
    <property type="match status" value="1"/>
</dbReference>
<dbReference type="PANTHER" id="PTHR30349:SF64">
    <property type="entry name" value="PROPHAGE INTEGRASE INTD-RELATED"/>
    <property type="match status" value="1"/>
</dbReference>
<feature type="compositionally biased region" description="Polar residues" evidence="6">
    <location>
        <begin position="124"/>
        <end position="134"/>
    </location>
</feature>
<keyword evidence="3 5" id="KW-0238">DNA-binding</keyword>
<feature type="domain" description="Tyr recombinase" evidence="7">
    <location>
        <begin position="237"/>
        <end position="422"/>
    </location>
</feature>
<dbReference type="eggNOG" id="COG4974">
    <property type="taxonomic scope" value="Bacteria"/>
</dbReference>
<dbReference type="InterPro" id="IPR013762">
    <property type="entry name" value="Integrase-like_cat_sf"/>
</dbReference>
<dbReference type="InterPro" id="IPR050090">
    <property type="entry name" value="Tyrosine_recombinase_XerCD"/>
</dbReference>
<evidence type="ECO:0000256" key="3">
    <source>
        <dbReference type="ARBA" id="ARBA00023125"/>
    </source>
</evidence>
<dbReference type="InterPro" id="IPR004107">
    <property type="entry name" value="Integrase_SAM-like_N"/>
</dbReference>
<evidence type="ECO:0000313" key="10">
    <source>
        <dbReference type="Proteomes" id="UP000001025"/>
    </source>
</evidence>
<dbReference type="InterPro" id="IPR002104">
    <property type="entry name" value="Integrase_catalytic"/>
</dbReference>
<dbReference type="STRING" id="243090.RB3999"/>
<evidence type="ECO:0000256" key="2">
    <source>
        <dbReference type="ARBA" id="ARBA00022908"/>
    </source>
</evidence>
<evidence type="ECO:0000256" key="1">
    <source>
        <dbReference type="ARBA" id="ARBA00008857"/>
    </source>
</evidence>
<name>Q7UTA2_RHOBA</name>
<dbReference type="Pfam" id="PF00589">
    <property type="entry name" value="Phage_integrase"/>
    <property type="match status" value="1"/>
</dbReference>
<dbReference type="HOGENOM" id="CLU_628321_0_0_0"/>
<evidence type="ECO:0000256" key="4">
    <source>
        <dbReference type="ARBA" id="ARBA00023172"/>
    </source>
</evidence>
<sequence length="436" mass="49584">MFDSIQNPLRTGYRDRGRKRIPVVRCHDDRARRKVPSIPRGVTGCVSFSRGTSPITRRRRENVHLNTLDFAARVHWIVQVSRFRGGFGLVVERTRCGLLEASFQEELFAGNSSTTPPEKEHNMSKFSSNGSQDAPGSHFPESLRLRLSEDLHLTGKAKRTHDGYIRAVRQLSDFAGCSPDQVNEQHVRQFFLHLKNDRNFAYGSLRVAFSGIKFFFTHTCKRDWEIIKMLKLQNITTLPEVLTIEQVHELIGSATTQRMFVYFWTVYSLGLRLNEALHLQVSDIDAERGWVHVHRGKGAKDRYVPLPTTTVRLLRNYWASHRHPSFLFPADGRKHDLAKDGVSEATTPMSETAVQGAMKQITKNLRFGKKVSIHTLRHSYATHLLEAGVGLKVIQKYLGHSSLQTTMVYLHLTDTAEANAREEIERLFGSLPGSGE</sequence>
<evidence type="ECO:0000256" key="6">
    <source>
        <dbReference type="SAM" id="MobiDB-lite"/>
    </source>
</evidence>
<feature type="region of interest" description="Disordered" evidence="6">
    <location>
        <begin position="109"/>
        <end position="139"/>
    </location>
</feature>
<dbReference type="GO" id="GO:0006310">
    <property type="term" value="P:DNA recombination"/>
    <property type="evidence" value="ECO:0000318"/>
    <property type="project" value="GO_Central"/>
</dbReference>
<feature type="domain" description="Core-binding (CB)" evidence="8">
    <location>
        <begin position="138"/>
        <end position="220"/>
    </location>
</feature>
<dbReference type="InterPro" id="IPR010998">
    <property type="entry name" value="Integrase_recombinase_N"/>
</dbReference>
<dbReference type="GO" id="GO:0003677">
    <property type="term" value="F:DNA binding"/>
    <property type="evidence" value="ECO:0007669"/>
    <property type="project" value="UniProtKB-UniRule"/>
</dbReference>
<evidence type="ECO:0000313" key="9">
    <source>
        <dbReference type="EMBL" id="CAD73535.1"/>
    </source>
</evidence>
<evidence type="ECO:0000259" key="8">
    <source>
        <dbReference type="PROSITE" id="PS51900"/>
    </source>
</evidence>
<dbReference type="GO" id="GO:0007059">
    <property type="term" value="P:chromosome segregation"/>
    <property type="evidence" value="ECO:0000318"/>
    <property type="project" value="GO_Central"/>
</dbReference>
<dbReference type="InterPro" id="IPR044068">
    <property type="entry name" value="CB"/>
</dbReference>
<proteinExistence type="inferred from homology"/>
<dbReference type="PROSITE" id="PS51900">
    <property type="entry name" value="CB"/>
    <property type="match status" value="1"/>
</dbReference>
<dbReference type="InterPro" id="IPR011010">
    <property type="entry name" value="DNA_brk_join_enz"/>
</dbReference>
<comment type="similarity">
    <text evidence="1">Belongs to the 'phage' integrase family.</text>
</comment>
<dbReference type="CDD" id="cd01193">
    <property type="entry name" value="INT_IntI_C"/>
    <property type="match status" value="1"/>
</dbReference>
<dbReference type="AlphaFoldDB" id="Q7UTA2"/>
<accession>Q7UTA2</accession>
<evidence type="ECO:0000256" key="5">
    <source>
        <dbReference type="PROSITE-ProRule" id="PRU01248"/>
    </source>
</evidence>
<dbReference type="PROSITE" id="PS51898">
    <property type="entry name" value="TYR_RECOMBINASE"/>
    <property type="match status" value="1"/>
</dbReference>
<dbReference type="Gene3D" id="1.10.150.130">
    <property type="match status" value="1"/>
</dbReference>
<dbReference type="GO" id="GO:0009009">
    <property type="term" value="F:site-specific recombinase activity"/>
    <property type="evidence" value="ECO:0000318"/>
    <property type="project" value="GO_Central"/>
</dbReference>
<dbReference type="InParanoid" id="Q7UTA2"/>
<dbReference type="EMBL" id="BX294139">
    <property type="protein sequence ID" value="CAD73535.1"/>
    <property type="molecule type" value="Genomic_DNA"/>
</dbReference>
<dbReference type="SUPFAM" id="SSF56349">
    <property type="entry name" value="DNA breaking-rejoining enzymes"/>
    <property type="match status" value="1"/>
</dbReference>
<gene>
    <name evidence="9" type="ordered locus">RB3999</name>
</gene>
<dbReference type="Proteomes" id="UP000001025">
    <property type="component" value="Chromosome"/>
</dbReference>
<protein>
    <submittedName>
        <fullName evidence="9">Integrase</fullName>
    </submittedName>
</protein>